<dbReference type="Proteomes" id="UP001062846">
    <property type="component" value="Chromosome 12"/>
</dbReference>
<evidence type="ECO:0000313" key="2">
    <source>
        <dbReference type="Proteomes" id="UP001062846"/>
    </source>
</evidence>
<organism evidence="1 2">
    <name type="scientific">Rhododendron molle</name>
    <name type="common">Chinese azalea</name>
    <name type="synonym">Azalea mollis</name>
    <dbReference type="NCBI Taxonomy" id="49168"/>
    <lineage>
        <taxon>Eukaryota</taxon>
        <taxon>Viridiplantae</taxon>
        <taxon>Streptophyta</taxon>
        <taxon>Embryophyta</taxon>
        <taxon>Tracheophyta</taxon>
        <taxon>Spermatophyta</taxon>
        <taxon>Magnoliopsida</taxon>
        <taxon>eudicotyledons</taxon>
        <taxon>Gunneridae</taxon>
        <taxon>Pentapetalae</taxon>
        <taxon>asterids</taxon>
        <taxon>Ericales</taxon>
        <taxon>Ericaceae</taxon>
        <taxon>Ericoideae</taxon>
        <taxon>Rhodoreae</taxon>
        <taxon>Rhododendron</taxon>
    </lineage>
</organism>
<comment type="caution">
    <text evidence="1">The sequence shown here is derived from an EMBL/GenBank/DDBJ whole genome shotgun (WGS) entry which is preliminary data.</text>
</comment>
<reference evidence="1" key="1">
    <citation type="submission" date="2022-02" db="EMBL/GenBank/DDBJ databases">
        <title>Plant Genome Project.</title>
        <authorList>
            <person name="Zhang R.-G."/>
        </authorList>
    </citation>
    <scope>NUCLEOTIDE SEQUENCE</scope>
    <source>
        <strain evidence="1">AT1</strain>
    </source>
</reference>
<sequence>MPNLVLSSPGITLQNPGPFSVIHSLFSPKSPKPRTSSLKCSLSDKYGQQQQRFSPDNGSPYPPHSGVPTKVFVGHSIYKGKAVLNVEPRGPEFISLESGAFRIGKEGCVFLQFAPASSPRSYDWDRKQVFSLSVTEIGTLISLGVEDACEFFHDPLIGRRYHL</sequence>
<dbReference type="EMBL" id="CM046399">
    <property type="protein sequence ID" value="KAI8528483.1"/>
    <property type="molecule type" value="Genomic_DNA"/>
</dbReference>
<gene>
    <name evidence="1" type="ORF">RHMOL_Rhmol12G0151500</name>
</gene>
<evidence type="ECO:0000313" key="1">
    <source>
        <dbReference type="EMBL" id="KAI8528483.1"/>
    </source>
</evidence>
<accession>A0ACC0LI84</accession>
<name>A0ACC0LI84_RHOML</name>
<keyword evidence="2" id="KW-1185">Reference proteome</keyword>
<proteinExistence type="predicted"/>
<protein>
    <submittedName>
        <fullName evidence="1">Uncharacterized protein</fullName>
    </submittedName>
</protein>